<sequence>MGENIIEDDDYVMYYLGKTKGQLGVGFLVKKKYKANITTFIGISDRVCLLEITLEKHLFAIIQAHAPTEGSSQEDIDIFYDDLAKAHAPISTDNIISMGDFKAQIGKPKQYEHSVTGQYGYGARSTRGERLIQYAYENNLKITNTIFNLKKHRRWTWKSPDKNTKNEIDYIMAASNN</sequence>
<reference evidence="2" key="1">
    <citation type="submission" date="2025-08" db="UniProtKB">
        <authorList>
            <consortium name="RefSeq"/>
        </authorList>
    </citation>
    <scope>IDENTIFICATION</scope>
    <source>
        <tissue evidence="2">Whole body</tissue>
    </source>
</reference>
<dbReference type="InterPro" id="IPR027124">
    <property type="entry name" value="Swc5/CFDP1/2"/>
</dbReference>
<dbReference type="GeneID" id="113403488"/>
<dbReference type="Proteomes" id="UP001652626">
    <property type="component" value="Chromosome W"/>
</dbReference>
<organism evidence="1 2">
    <name type="scientific">Vanessa tameamea</name>
    <name type="common">Kamehameha butterfly</name>
    <dbReference type="NCBI Taxonomy" id="334116"/>
    <lineage>
        <taxon>Eukaryota</taxon>
        <taxon>Metazoa</taxon>
        <taxon>Ecdysozoa</taxon>
        <taxon>Arthropoda</taxon>
        <taxon>Hexapoda</taxon>
        <taxon>Insecta</taxon>
        <taxon>Pterygota</taxon>
        <taxon>Neoptera</taxon>
        <taxon>Endopterygota</taxon>
        <taxon>Lepidoptera</taxon>
        <taxon>Glossata</taxon>
        <taxon>Ditrysia</taxon>
        <taxon>Papilionoidea</taxon>
        <taxon>Nymphalidae</taxon>
        <taxon>Nymphalinae</taxon>
        <taxon>Vanessa</taxon>
    </lineage>
</organism>
<name>A0A8B8IRS3_VANTA</name>
<evidence type="ECO:0000313" key="2">
    <source>
        <dbReference type="RefSeq" id="XP_026499843.1"/>
    </source>
</evidence>
<dbReference type="Gene3D" id="3.60.10.10">
    <property type="entry name" value="Endonuclease/exonuclease/phosphatase"/>
    <property type="match status" value="1"/>
</dbReference>
<accession>A0A8B8IRS3</accession>
<protein>
    <submittedName>
        <fullName evidence="2">Craniofacial development protein 2-like</fullName>
    </submittedName>
</protein>
<evidence type="ECO:0000313" key="1">
    <source>
        <dbReference type="Proteomes" id="UP001652626"/>
    </source>
</evidence>
<dbReference type="OrthoDB" id="410104at2759"/>
<dbReference type="RefSeq" id="XP_026499843.1">
    <property type="nucleotide sequence ID" value="XM_026644058.1"/>
</dbReference>
<dbReference type="OMA" id="CEFIMAT"/>
<gene>
    <name evidence="2" type="primary">LOC113403488</name>
</gene>
<keyword evidence="1" id="KW-1185">Reference proteome</keyword>
<dbReference type="PANTHER" id="PTHR23227:SF67">
    <property type="entry name" value="CRANIOFACIAL DEVELOPMENT PROTEIN 2-LIKE"/>
    <property type="match status" value="1"/>
</dbReference>
<dbReference type="SUPFAM" id="SSF56219">
    <property type="entry name" value="DNase I-like"/>
    <property type="match status" value="1"/>
</dbReference>
<dbReference type="AlphaFoldDB" id="A0A8B8IRS3"/>
<dbReference type="InterPro" id="IPR036691">
    <property type="entry name" value="Endo/exonu/phosph_ase_sf"/>
</dbReference>
<dbReference type="PANTHER" id="PTHR23227">
    <property type="entry name" value="BUCENTAUR RELATED"/>
    <property type="match status" value="1"/>
</dbReference>
<proteinExistence type="predicted"/>